<proteinExistence type="predicted"/>
<dbReference type="PANTHER" id="PTHR30105">
    <property type="entry name" value="UNCHARACTERIZED YIBQ-RELATED"/>
    <property type="match status" value="1"/>
</dbReference>
<evidence type="ECO:0008006" key="4">
    <source>
        <dbReference type="Google" id="ProtNLM"/>
    </source>
</evidence>
<dbReference type="STRING" id="740709.A10D4_10336"/>
<evidence type="ECO:0000256" key="1">
    <source>
        <dbReference type="SAM" id="SignalP"/>
    </source>
</evidence>
<feature type="chain" id="PRO_5003859630" description="Divergent polysaccharide deacetylase family protein" evidence="1">
    <location>
        <begin position="39"/>
        <end position="267"/>
    </location>
</feature>
<organism evidence="2 3">
    <name type="scientific">Idiomarina xiamenensis 10-D-4</name>
    <dbReference type="NCBI Taxonomy" id="740709"/>
    <lineage>
        <taxon>Bacteria</taxon>
        <taxon>Pseudomonadati</taxon>
        <taxon>Pseudomonadota</taxon>
        <taxon>Gammaproteobacteria</taxon>
        <taxon>Alteromonadales</taxon>
        <taxon>Idiomarinaceae</taxon>
        <taxon>Idiomarina</taxon>
    </lineage>
</organism>
<evidence type="ECO:0000313" key="3">
    <source>
        <dbReference type="Proteomes" id="UP000014115"/>
    </source>
</evidence>
<sequence length="267" mass="29800">MVPLTVTSQQHTNRRFRQLLSSLMLSLLLLLMSSPSHANSRQTPALKPRIAIIIDDVGNNAHDLNLLDLPGSITFAVLPHTPYARSFALRAHRANKQLMLHMPMETLNGNALGPDALTSNMARIDIQNTLLQALDSVPFVEGANNHMGSKLTQLPSVMNWVMQVLSSRQLYFIDSRTTEYTVAEDIAWRLGLATARRNVFLDNELDSAALSRQFNQLLRYAERHGSAIGIGHPYPETVAFLQAHINEIERRGIELVFASELTVSMPQ</sequence>
<name>K2K154_9GAMM</name>
<reference evidence="2 3" key="1">
    <citation type="journal article" date="2012" name="J. Bacteriol.">
        <title>Genome Sequence of Idiomarina xiamenensis Type Strain 10-D-4.</title>
        <authorList>
            <person name="Lai Q."/>
            <person name="Wang L."/>
            <person name="Wang W."/>
            <person name="Shao Z."/>
        </authorList>
    </citation>
    <scope>NUCLEOTIDE SEQUENCE [LARGE SCALE GENOMIC DNA]</scope>
    <source>
        <strain evidence="2 3">10-D-4</strain>
    </source>
</reference>
<dbReference type="Proteomes" id="UP000014115">
    <property type="component" value="Unassembled WGS sequence"/>
</dbReference>
<dbReference type="SUPFAM" id="SSF88713">
    <property type="entry name" value="Glycoside hydrolase/deacetylase"/>
    <property type="match status" value="1"/>
</dbReference>
<dbReference type="Pfam" id="PF04748">
    <property type="entry name" value="Polysacc_deac_2"/>
    <property type="match status" value="1"/>
</dbReference>
<dbReference type="AlphaFoldDB" id="K2K154"/>
<gene>
    <name evidence="2" type="ORF">A10D4_10336</name>
</gene>
<dbReference type="EMBL" id="AMRG01000013">
    <property type="protein sequence ID" value="EKE81468.1"/>
    <property type="molecule type" value="Genomic_DNA"/>
</dbReference>
<comment type="caution">
    <text evidence="2">The sequence shown here is derived from an EMBL/GenBank/DDBJ whole genome shotgun (WGS) entry which is preliminary data.</text>
</comment>
<evidence type="ECO:0000313" key="2">
    <source>
        <dbReference type="EMBL" id="EKE81468.1"/>
    </source>
</evidence>
<dbReference type="Gene3D" id="3.20.20.370">
    <property type="entry name" value="Glycoside hydrolase/deacetylase"/>
    <property type="match status" value="1"/>
</dbReference>
<dbReference type="eggNOG" id="COG2861">
    <property type="taxonomic scope" value="Bacteria"/>
</dbReference>
<keyword evidence="1" id="KW-0732">Signal</keyword>
<dbReference type="InterPro" id="IPR011330">
    <property type="entry name" value="Glyco_hydro/deAcase_b/a-brl"/>
</dbReference>
<feature type="signal peptide" evidence="1">
    <location>
        <begin position="1"/>
        <end position="38"/>
    </location>
</feature>
<protein>
    <recommendedName>
        <fullName evidence="4">Divergent polysaccharide deacetylase family protein</fullName>
    </recommendedName>
</protein>
<dbReference type="GO" id="GO:0005975">
    <property type="term" value="P:carbohydrate metabolic process"/>
    <property type="evidence" value="ECO:0007669"/>
    <property type="project" value="InterPro"/>
</dbReference>
<keyword evidence="3" id="KW-1185">Reference proteome</keyword>
<dbReference type="PATRIC" id="fig|740709.3.peg.2090"/>
<dbReference type="InterPro" id="IPR006837">
    <property type="entry name" value="Divergent_DAC"/>
</dbReference>
<dbReference type="PANTHER" id="PTHR30105:SF2">
    <property type="entry name" value="DIVERGENT POLYSACCHARIDE DEACETYLASE SUPERFAMILY"/>
    <property type="match status" value="1"/>
</dbReference>
<dbReference type="CDD" id="cd10936">
    <property type="entry name" value="CE4_DAC2"/>
    <property type="match status" value="1"/>
</dbReference>
<accession>K2K154</accession>